<evidence type="ECO:0000313" key="1">
    <source>
        <dbReference type="EMBL" id="MCQ9628674.1"/>
    </source>
</evidence>
<protein>
    <submittedName>
        <fullName evidence="1">TIGR03757 family integrating conjugative element protein</fullName>
    </submittedName>
</protein>
<evidence type="ECO:0000313" key="2">
    <source>
        <dbReference type="Proteomes" id="UP001206331"/>
    </source>
</evidence>
<sequence length="128" mass="14518">MANIEPIISVYTTSSYHLTHQELATQVYYLDKVTNIENVISQGLSHDPVMAEQQAKALFNSPQWAEKEALIKDAYTDVISAWQNGIKKVPAVLFQNSTGETSVIYGETNIAKAKKLWEQWFQNRKEGQ</sequence>
<comment type="caution">
    <text evidence="1">The sequence shown here is derived from an EMBL/GenBank/DDBJ whole genome shotgun (WGS) entry which is preliminary data.</text>
</comment>
<dbReference type="NCBIfam" id="TIGR03757">
    <property type="entry name" value="conj_TIGR03757"/>
    <property type="match status" value="1"/>
</dbReference>
<name>A0ABT1WT34_ACTSU</name>
<dbReference type="Proteomes" id="UP001206331">
    <property type="component" value="Unassembled WGS sequence"/>
</dbReference>
<dbReference type="GeneID" id="34292045"/>
<dbReference type="EMBL" id="JAJUPA010000001">
    <property type="protein sequence ID" value="MCQ9628674.1"/>
    <property type="molecule type" value="Genomic_DNA"/>
</dbReference>
<dbReference type="Pfam" id="PF07511">
    <property type="entry name" value="DUF1525"/>
    <property type="match status" value="1"/>
</dbReference>
<dbReference type="RefSeq" id="WP_051889504.1">
    <property type="nucleotide sequence ID" value="NZ_JAJUOY010000001.1"/>
</dbReference>
<organism evidence="1 2">
    <name type="scientific">Actinobacillus suis</name>
    <dbReference type="NCBI Taxonomy" id="716"/>
    <lineage>
        <taxon>Bacteria</taxon>
        <taxon>Pseudomonadati</taxon>
        <taxon>Pseudomonadota</taxon>
        <taxon>Gammaproteobacteria</taxon>
        <taxon>Pasteurellales</taxon>
        <taxon>Pasteurellaceae</taxon>
        <taxon>Actinobacillus</taxon>
    </lineage>
</organism>
<dbReference type="InterPro" id="IPR011090">
    <property type="entry name" value="Integr_conj_element_PFL4709"/>
</dbReference>
<accession>A0ABT1WT34</accession>
<keyword evidence="2" id="KW-1185">Reference proteome</keyword>
<proteinExistence type="predicted"/>
<reference evidence="1 2" key="1">
    <citation type="submission" date="2021-12" db="EMBL/GenBank/DDBJ databases">
        <title>Identification and characterization of A. suis stains in western Canada.</title>
        <authorList>
            <person name="Kulathunga D.G.R.S."/>
            <person name="De Oliveira Costa M."/>
        </authorList>
    </citation>
    <scope>NUCLEOTIDE SEQUENCE [LARGE SCALE GENOMIC DNA]</scope>
    <source>
        <strain evidence="1 2">18_292</strain>
    </source>
</reference>
<gene>
    <name evidence="1" type="ORF">LZL92_00060</name>
</gene>